<evidence type="ECO:0000313" key="1">
    <source>
        <dbReference type="EMBL" id="TYR34733.1"/>
    </source>
</evidence>
<dbReference type="AlphaFoldDB" id="A0A5D4H3A7"/>
<keyword evidence="2" id="KW-1185">Reference proteome</keyword>
<reference evidence="1 2" key="1">
    <citation type="submission" date="2019-08" db="EMBL/GenBank/DDBJ databases">
        <title>Phlebobacter frassis gen. nov. sp. nov., a new member of family Sphingobacteriaceae isolated from sand fly rearing media.</title>
        <authorList>
            <person name="Kakumanu M.L."/>
            <person name="Marayati B.F."/>
            <person name="Wada-Katsumata A."/>
            <person name="Wasserberg G."/>
            <person name="Schal C."/>
            <person name="Apperson C.S."/>
            <person name="Ponnusamy L."/>
        </authorList>
    </citation>
    <scope>NUCLEOTIDE SEQUENCE [LARGE SCALE GENOMIC DNA]</scope>
    <source>
        <strain evidence="1 2">SSI9</strain>
    </source>
</reference>
<evidence type="ECO:0000313" key="2">
    <source>
        <dbReference type="Proteomes" id="UP000322362"/>
    </source>
</evidence>
<proteinExistence type="predicted"/>
<dbReference type="EMBL" id="VTAV01000011">
    <property type="protein sequence ID" value="TYR34733.1"/>
    <property type="molecule type" value="Genomic_DNA"/>
</dbReference>
<protein>
    <submittedName>
        <fullName evidence="1">Uncharacterized protein</fullName>
    </submittedName>
</protein>
<dbReference type="Proteomes" id="UP000322362">
    <property type="component" value="Unassembled WGS sequence"/>
</dbReference>
<name>A0A5D4H3A7_9SPHI</name>
<gene>
    <name evidence="1" type="ORF">FXV77_14785</name>
</gene>
<comment type="caution">
    <text evidence="1">The sequence shown here is derived from an EMBL/GenBank/DDBJ whole genome shotgun (WGS) entry which is preliminary data.</text>
</comment>
<sequence>MWNVFNFKKMNGEEGGRDEHARANQTALMQRAETYFGKLEARCEEILVEVKESAQLLADADTDPYKRSYLQFKSAIIAQFTSIIQKGSDTFQNQIMSKANSLEMMQVSQLFNEWQSKVVGMMTHAFDDVMERDLEKEYTEIMEEYEAARNAFHCKQCGAKLQLAQFYFTATYLTCEFCQTQNTFDPGSKARMIEHIARPLAESRCKVEYEAYRYRKSEVGQKKATADYEKYVQAMIAQMDSILPGMEEQHRNFYNRLMNDYNNWAVPW</sequence>
<accession>A0A5D4H3A7</accession>
<organism evidence="1 2">
    <name type="scientific">Sphingobacterium phlebotomi</name>
    <dbReference type="NCBI Taxonomy" id="2605433"/>
    <lineage>
        <taxon>Bacteria</taxon>
        <taxon>Pseudomonadati</taxon>
        <taxon>Bacteroidota</taxon>
        <taxon>Sphingobacteriia</taxon>
        <taxon>Sphingobacteriales</taxon>
        <taxon>Sphingobacteriaceae</taxon>
        <taxon>Sphingobacterium</taxon>
    </lineage>
</organism>